<reference evidence="7" key="1">
    <citation type="submission" date="2021-01" db="EMBL/GenBank/DDBJ databases">
        <authorList>
            <person name="Corre E."/>
            <person name="Pelletier E."/>
            <person name="Niang G."/>
            <person name="Scheremetjew M."/>
            <person name="Finn R."/>
            <person name="Kale V."/>
            <person name="Holt S."/>
            <person name="Cochrane G."/>
            <person name="Meng A."/>
            <person name="Brown T."/>
            <person name="Cohen L."/>
        </authorList>
    </citation>
    <scope>NUCLEOTIDE SEQUENCE</scope>
    <source>
        <strain evidence="7">CCMP3105</strain>
    </source>
</reference>
<evidence type="ECO:0000259" key="5">
    <source>
        <dbReference type="Pfam" id="PF03015"/>
    </source>
</evidence>
<sequence>MTPTLADRYRGRVVLLTGATGFLGKVVLERMLWEFGDCLRELRVLIRGDAAARLEALWPIQIFDRLRARHGGQRGFLAWVAGRVTACGGDVEQPDLGIGAGGVAALRQELDMVIHCAALVSWDVRIDRSINANALGTLRLLEATATGNPSLTHFQYCSSAFTHGQRSRNTAAGAKCLEVPFDPETSLAAELYPEREPLPFSVEAEIAAAQAYAAEAEARFAAERPLSAFMDEGRNRALTGDGRKGAAQIAAELRTKALEMDIADWGVRRAQSHGWNDNYTYSKALAEMLLMRNCPPAVHLSIVRPSGITACRTQPCVGWLDAYLLVEPLIHGVGTGKITAFPGNAEHVIDVVPADVVTSVMLAAAAVAGEEAGGAGVCGASCRGAPVSVYQVGSGNVNPVTLGQIERIWREYFTQHPMRASKGGAPVAVAPIGFYASAEAFASETRGRYLRPLERALWGLEKVPFWRSVPPLRAAWAKASRLARMVRQVLRLADLYCTYTLNEWVFDTARTERLMGAAGLAEADRASFCFEELREVDWRHFWTEVHIPFMRRYLLKEEDAPQPAAGAGGRAAATPAARL</sequence>
<keyword evidence="3 4" id="KW-0443">Lipid metabolism</keyword>
<evidence type="ECO:0000256" key="1">
    <source>
        <dbReference type="ARBA" id="ARBA00005928"/>
    </source>
</evidence>
<comment type="similarity">
    <text evidence="1 4">Belongs to the fatty acyl-CoA reductase family.</text>
</comment>
<keyword evidence="2 4" id="KW-0444">Lipid biosynthesis</keyword>
<evidence type="ECO:0000256" key="4">
    <source>
        <dbReference type="RuleBase" id="RU363097"/>
    </source>
</evidence>
<dbReference type="EMBL" id="HBNR01030146">
    <property type="protein sequence ID" value="CAE4583885.1"/>
    <property type="molecule type" value="Transcribed_RNA"/>
</dbReference>
<protein>
    <recommendedName>
        <fullName evidence="4">Fatty acyl-CoA reductase</fullName>
        <ecNumber evidence="4">1.2.1.84</ecNumber>
    </recommendedName>
</protein>
<keyword evidence="4" id="KW-0560">Oxidoreductase</keyword>
<dbReference type="Pfam" id="PF03015">
    <property type="entry name" value="Sterile"/>
    <property type="match status" value="1"/>
</dbReference>
<dbReference type="AlphaFoldDB" id="A0A7S4VH94"/>
<dbReference type="InterPro" id="IPR036291">
    <property type="entry name" value="NAD(P)-bd_dom_sf"/>
</dbReference>
<dbReference type="InterPro" id="IPR013120">
    <property type="entry name" value="FAR_NAD-bd"/>
</dbReference>
<comment type="function">
    <text evidence="4">Catalyzes the reduction of fatty acyl-CoA to fatty alcohols.</text>
</comment>
<dbReference type="InterPro" id="IPR026055">
    <property type="entry name" value="FAR"/>
</dbReference>
<dbReference type="Pfam" id="PF07993">
    <property type="entry name" value="NAD_binding_4"/>
    <property type="match status" value="1"/>
</dbReference>
<dbReference type="Gene3D" id="3.40.50.720">
    <property type="entry name" value="NAD(P)-binding Rossmann-like Domain"/>
    <property type="match status" value="1"/>
</dbReference>
<dbReference type="InterPro" id="IPR033640">
    <property type="entry name" value="FAR_C"/>
</dbReference>
<feature type="domain" description="Thioester reductase (TE)" evidence="6">
    <location>
        <begin position="16"/>
        <end position="361"/>
    </location>
</feature>
<dbReference type="CDD" id="cd09071">
    <property type="entry name" value="FAR_C"/>
    <property type="match status" value="1"/>
</dbReference>
<gene>
    <name evidence="7" type="ORF">AMON00008_LOCUS20582</name>
</gene>
<name>A0A7S4VH94_9DINO</name>
<dbReference type="PANTHER" id="PTHR11011:SF45">
    <property type="entry name" value="FATTY ACYL-COA REDUCTASE CG8306-RELATED"/>
    <property type="match status" value="1"/>
</dbReference>
<organism evidence="7">
    <name type="scientific">Alexandrium monilatum</name>
    <dbReference type="NCBI Taxonomy" id="311494"/>
    <lineage>
        <taxon>Eukaryota</taxon>
        <taxon>Sar</taxon>
        <taxon>Alveolata</taxon>
        <taxon>Dinophyceae</taxon>
        <taxon>Gonyaulacales</taxon>
        <taxon>Pyrocystaceae</taxon>
        <taxon>Alexandrium</taxon>
    </lineage>
</organism>
<feature type="domain" description="Fatty acyl-CoA reductase C-terminal" evidence="5">
    <location>
        <begin position="477"/>
        <end position="557"/>
    </location>
</feature>
<proteinExistence type="inferred from homology"/>
<evidence type="ECO:0000259" key="6">
    <source>
        <dbReference type="Pfam" id="PF07993"/>
    </source>
</evidence>
<dbReference type="EC" id="1.2.1.84" evidence="4"/>
<comment type="catalytic activity">
    <reaction evidence="4">
        <text>a long-chain fatty acyl-CoA + 2 NADPH + 2 H(+) = a long-chain primary fatty alcohol + 2 NADP(+) + CoA</text>
        <dbReference type="Rhea" id="RHEA:52716"/>
        <dbReference type="ChEBI" id="CHEBI:15378"/>
        <dbReference type="ChEBI" id="CHEBI:57287"/>
        <dbReference type="ChEBI" id="CHEBI:57783"/>
        <dbReference type="ChEBI" id="CHEBI:58349"/>
        <dbReference type="ChEBI" id="CHEBI:77396"/>
        <dbReference type="ChEBI" id="CHEBI:83139"/>
        <dbReference type="EC" id="1.2.1.84"/>
    </reaction>
</comment>
<accession>A0A7S4VH94</accession>
<dbReference type="SUPFAM" id="SSF51735">
    <property type="entry name" value="NAD(P)-binding Rossmann-fold domains"/>
    <property type="match status" value="1"/>
</dbReference>
<evidence type="ECO:0000256" key="2">
    <source>
        <dbReference type="ARBA" id="ARBA00022516"/>
    </source>
</evidence>
<dbReference type="GO" id="GO:0035336">
    <property type="term" value="P:long-chain fatty-acyl-CoA metabolic process"/>
    <property type="evidence" value="ECO:0007669"/>
    <property type="project" value="TreeGrafter"/>
</dbReference>
<evidence type="ECO:0000313" key="7">
    <source>
        <dbReference type="EMBL" id="CAE4583885.1"/>
    </source>
</evidence>
<dbReference type="GO" id="GO:0010345">
    <property type="term" value="P:suberin biosynthetic process"/>
    <property type="evidence" value="ECO:0007669"/>
    <property type="project" value="TreeGrafter"/>
</dbReference>
<dbReference type="GO" id="GO:0102965">
    <property type="term" value="F:alcohol-forming long-chain fatty acyl-CoA reductase activity"/>
    <property type="evidence" value="ECO:0007669"/>
    <property type="project" value="UniProtKB-EC"/>
</dbReference>
<evidence type="ECO:0000256" key="3">
    <source>
        <dbReference type="ARBA" id="ARBA00023098"/>
    </source>
</evidence>
<dbReference type="PANTHER" id="PTHR11011">
    <property type="entry name" value="MALE STERILITY PROTEIN 2-RELATED"/>
    <property type="match status" value="1"/>
</dbReference>
<keyword evidence="4" id="KW-0521">NADP</keyword>
<dbReference type="GO" id="GO:0080019">
    <property type="term" value="F:alcohol-forming very long-chain fatty acyl-CoA reductase activity"/>
    <property type="evidence" value="ECO:0007669"/>
    <property type="project" value="InterPro"/>
</dbReference>